<dbReference type="InterPro" id="IPR051328">
    <property type="entry name" value="T7SS_ABC-Transporter"/>
</dbReference>
<dbReference type="Pfam" id="PF12698">
    <property type="entry name" value="ABC2_membrane_3"/>
    <property type="match status" value="1"/>
</dbReference>
<feature type="transmembrane region" description="Helical" evidence="5">
    <location>
        <begin position="727"/>
        <end position="749"/>
    </location>
</feature>
<dbReference type="GO" id="GO:0016020">
    <property type="term" value="C:membrane"/>
    <property type="evidence" value="ECO:0007669"/>
    <property type="project" value="UniProtKB-SubCell"/>
</dbReference>
<comment type="caution">
    <text evidence="7">The sequence shown here is derived from an EMBL/GenBank/DDBJ whole genome shotgun (WGS) entry which is preliminary data.</text>
</comment>
<dbReference type="InterPro" id="IPR017500">
    <property type="entry name" value="Phage_infect_YhgE_N"/>
</dbReference>
<keyword evidence="3 5" id="KW-1133">Transmembrane helix</keyword>
<dbReference type="Gene3D" id="3.40.1710.10">
    <property type="entry name" value="abc type-2 transporter like domain"/>
    <property type="match status" value="1"/>
</dbReference>
<feature type="transmembrane region" description="Helical" evidence="5">
    <location>
        <begin position="33"/>
        <end position="57"/>
    </location>
</feature>
<dbReference type="PANTHER" id="PTHR43077">
    <property type="entry name" value="TRANSPORT PERMEASE YVFS-RELATED"/>
    <property type="match status" value="1"/>
</dbReference>
<evidence type="ECO:0000256" key="5">
    <source>
        <dbReference type="SAM" id="Phobius"/>
    </source>
</evidence>
<comment type="subcellular location">
    <subcellularLocation>
        <location evidence="1">Membrane</location>
        <topology evidence="1">Multi-pass membrane protein</topology>
    </subcellularLocation>
</comment>
<keyword evidence="4 5" id="KW-0472">Membrane</keyword>
<organism evidence="7 8">
    <name type="scientific">Deinobacterium chartae</name>
    <dbReference type="NCBI Taxonomy" id="521158"/>
    <lineage>
        <taxon>Bacteria</taxon>
        <taxon>Thermotogati</taxon>
        <taxon>Deinococcota</taxon>
        <taxon>Deinococci</taxon>
        <taxon>Deinococcales</taxon>
        <taxon>Deinococcaceae</taxon>
        <taxon>Deinobacterium</taxon>
    </lineage>
</organism>
<feature type="transmembrane region" description="Helical" evidence="5">
    <location>
        <begin position="670"/>
        <end position="689"/>
    </location>
</feature>
<feature type="domain" description="ABC-2 type transporter transmembrane" evidence="6">
    <location>
        <begin position="39"/>
        <end position="174"/>
    </location>
</feature>
<accession>A0A841I4N0</accession>
<dbReference type="NCBIfam" id="TIGR03057">
    <property type="entry name" value="xxxLxxG_by_4"/>
    <property type="match status" value="4"/>
</dbReference>
<dbReference type="NCBIfam" id="TIGR03062">
    <property type="entry name" value="pip_yhgE_Cterm"/>
    <property type="match status" value="1"/>
</dbReference>
<dbReference type="InterPro" id="IPR023908">
    <property type="entry name" value="xxxLxxG_rpt"/>
</dbReference>
<keyword evidence="8" id="KW-1185">Reference proteome</keyword>
<dbReference type="GO" id="GO:0140359">
    <property type="term" value="F:ABC-type transporter activity"/>
    <property type="evidence" value="ECO:0007669"/>
    <property type="project" value="InterPro"/>
</dbReference>
<evidence type="ECO:0000256" key="1">
    <source>
        <dbReference type="ARBA" id="ARBA00004141"/>
    </source>
</evidence>
<feature type="transmembrane region" description="Helical" evidence="5">
    <location>
        <begin position="642"/>
        <end position="663"/>
    </location>
</feature>
<dbReference type="NCBIfam" id="TIGR03061">
    <property type="entry name" value="pip_yhgE_Nterm"/>
    <property type="match status" value="1"/>
</dbReference>
<dbReference type="EMBL" id="JACHHG010000011">
    <property type="protein sequence ID" value="MBB6099358.1"/>
    <property type="molecule type" value="Genomic_DNA"/>
</dbReference>
<feature type="transmembrane region" description="Helical" evidence="5">
    <location>
        <begin position="615"/>
        <end position="636"/>
    </location>
</feature>
<protein>
    <submittedName>
        <fullName evidence="7">Putative membrane protein</fullName>
    </submittedName>
</protein>
<name>A0A841I4N0_9DEIO</name>
<dbReference type="PANTHER" id="PTHR43077:SF10">
    <property type="entry name" value="TRANSPORT PERMEASE PROTEIN"/>
    <property type="match status" value="1"/>
</dbReference>
<gene>
    <name evidence="7" type="ORF">HNR42_002799</name>
</gene>
<sequence length="766" mass="79605">MPDPTPNPHNRRSFFTDYRLLTPSERSLWRYPLMWAAAIAILFIPLIYAGIYLASVWDPYGHLDRLPVALVNLDRGASARGKTYQLGRDLVAELRKDPPAKFIDYPSEAAAQAAVRRGEVYFALTLPGDFSRKAVAGSSAEHGQLRLYTAPGTSYFSSRVGSSIAREIAADLNRTLGSNRWEVVRASLRDVQQGFESIRNATGQLRDGAASLEDGAGRLASGANELASGARSAHSGGQQLTRGARDLSGGVTRLTAGTAELSRGLRELEAAAPGRQQLQPLQSGAQELAQGNAQLATGLAQLEGGARQLEGGAADLARGATQLEGGAQQLAQKLPQLAGGLKQLSGGARDLSGGAASLAQGHQQLAGGAQQLATQQLASGADTLAQKTGQAAQGAQAAATGATELASGATELASGAAQLRAGAAALAQKTGGAAQGAKRLASGAADLQNGVDRVVQGNVQVKEALGAVTSRLPAQKDLDQLSGGAATLAQKAGELTGGVGQLAAGAARLAGGSQDLRDGAGRLHDGLSELYRQIPSRTEQLGGDPEGLAASVTVVETRTADVKNNGSAFAPYFIALGLWVGATMTTFIFPYLLLPESGRHTGQAARVLRKFTVPAGYVVMQALIAVLGLHLLGVTYLHPGLVVLTVVTASLTFMLLVLALNLLLGAAGRLLAIVLLIVQLGASGGSYPVELSPGFFRAIHAVVPVTDVINALRFAMFGSYEGQYGTLMTRMLLVALLSLVVALLARYRWQFTPDEKFRSPIITDVG</sequence>
<evidence type="ECO:0000256" key="2">
    <source>
        <dbReference type="ARBA" id="ARBA00022692"/>
    </source>
</evidence>
<keyword evidence="2 5" id="KW-0812">Transmembrane</keyword>
<proteinExistence type="predicted"/>
<dbReference type="AlphaFoldDB" id="A0A841I4N0"/>
<dbReference type="SUPFAM" id="SSF58104">
    <property type="entry name" value="Methyl-accepting chemotaxis protein (MCP) signaling domain"/>
    <property type="match status" value="1"/>
</dbReference>
<dbReference type="Proteomes" id="UP000569951">
    <property type="component" value="Unassembled WGS sequence"/>
</dbReference>
<evidence type="ECO:0000256" key="3">
    <source>
        <dbReference type="ARBA" id="ARBA00022989"/>
    </source>
</evidence>
<reference evidence="7 8" key="1">
    <citation type="submission" date="2020-08" db="EMBL/GenBank/DDBJ databases">
        <title>Genomic Encyclopedia of Type Strains, Phase IV (KMG-IV): sequencing the most valuable type-strain genomes for metagenomic binning, comparative biology and taxonomic classification.</title>
        <authorList>
            <person name="Goeker M."/>
        </authorList>
    </citation>
    <scope>NUCLEOTIDE SEQUENCE [LARGE SCALE GENOMIC DNA]</scope>
    <source>
        <strain evidence="7 8">DSM 21458</strain>
    </source>
</reference>
<dbReference type="RefSeq" id="WP_183988115.1">
    <property type="nucleotide sequence ID" value="NZ_JACHHG010000011.1"/>
</dbReference>
<evidence type="ECO:0000256" key="4">
    <source>
        <dbReference type="ARBA" id="ARBA00023136"/>
    </source>
</evidence>
<dbReference type="InterPro" id="IPR013525">
    <property type="entry name" value="ABC2_TM"/>
</dbReference>
<evidence type="ECO:0000313" key="8">
    <source>
        <dbReference type="Proteomes" id="UP000569951"/>
    </source>
</evidence>
<dbReference type="InterPro" id="IPR017501">
    <property type="entry name" value="Phage_infect_YhgE_C"/>
</dbReference>
<feature type="transmembrane region" description="Helical" evidence="5">
    <location>
        <begin position="572"/>
        <end position="594"/>
    </location>
</feature>
<evidence type="ECO:0000259" key="6">
    <source>
        <dbReference type="Pfam" id="PF12698"/>
    </source>
</evidence>
<dbReference type="Gene3D" id="1.10.287.950">
    <property type="entry name" value="Methyl-accepting chemotaxis protein"/>
    <property type="match status" value="1"/>
</dbReference>
<evidence type="ECO:0000313" key="7">
    <source>
        <dbReference type="EMBL" id="MBB6099358.1"/>
    </source>
</evidence>